<evidence type="ECO:0000313" key="1">
    <source>
        <dbReference type="EMBL" id="BCI29593.1"/>
    </source>
</evidence>
<protein>
    <submittedName>
        <fullName evidence="1">Uncharacterized protein</fullName>
    </submittedName>
</protein>
<accession>A0A8D5INA9</accession>
<sequence>MSEPVDTSFYGVKNSSFEELLTTAKGLQGGQREEAPEQLQVIEELKVRLPKQLIELFEAYVVAYADREKALNAISADLKTVKT</sequence>
<keyword evidence="1" id="KW-0614">Plasmid</keyword>
<dbReference type="EMBL" id="AP023312">
    <property type="protein sequence ID" value="BCI29593.1"/>
    <property type="molecule type" value="Genomic_DNA"/>
</dbReference>
<name>A0A8D5INA9_SALET</name>
<proteinExistence type="predicted"/>
<geneLocation type="plasmid" evidence="1">
    <name>pSAL4596-1</name>
</geneLocation>
<reference evidence="1" key="1">
    <citation type="submission" date="2020-07" db="EMBL/GenBank/DDBJ databases">
        <title>complete genome sequences of Salmonella enterica subsp. enterica serovar 4,[5],12:i:- str. L-4596.</title>
        <authorList>
            <person name="Sekizuka T."/>
            <person name="Arai N."/>
            <person name="Akiba M."/>
            <person name="Kuroda M."/>
        </authorList>
    </citation>
    <scope>NUCLEOTIDE SEQUENCE</scope>
    <source>
        <plasmid evidence="1">pSAL4596-1</plasmid>
    </source>
</reference>
<dbReference type="AlphaFoldDB" id="A0A8D5INA9"/>
<organism evidence="1">
    <name type="scientific">Salmonella enterica subsp. enterica serovar 4,[5],12:i:-</name>
    <dbReference type="NCBI Taxonomy" id="440524"/>
    <lineage>
        <taxon>Bacteria</taxon>
        <taxon>Pseudomonadati</taxon>
        <taxon>Pseudomonadota</taxon>
        <taxon>Gammaproteobacteria</taxon>
        <taxon>Enterobacterales</taxon>
        <taxon>Enterobacteriaceae</taxon>
        <taxon>Salmonella</taxon>
    </lineage>
</organism>
<gene>
    <name evidence="1" type="ORF">SEL4596_P1480</name>
</gene>
<dbReference type="RefSeq" id="WP_100006104.1">
    <property type="nucleotide sequence ID" value="NZ_AP023312.1"/>
</dbReference>